<evidence type="ECO:0000256" key="1">
    <source>
        <dbReference type="SAM" id="MobiDB-lite"/>
    </source>
</evidence>
<reference evidence="2 3" key="1">
    <citation type="submission" date="2015-05" db="EMBL/GenBank/DDBJ databases">
        <authorList>
            <person name="Wang D.B."/>
            <person name="Wang M."/>
        </authorList>
    </citation>
    <scope>NUCLEOTIDE SEQUENCE [LARGE SCALE GENOMIC DNA]</scope>
    <source>
        <strain evidence="2">VL1</strain>
    </source>
</reference>
<dbReference type="Proteomes" id="UP000044602">
    <property type="component" value="Unassembled WGS sequence"/>
</dbReference>
<keyword evidence="3" id="KW-1185">Reference proteome</keyword>
<gene>
    <name evidence="2" type="ORF">BN1708_015702</name>
</gene>
<evidence type="ECO:0000313" key="3">
    <source>
        <dbReference type="Proteomes" id="UP000044602"/>
    </source>
</evidence>
<name>A0A0G4M6I5_VERLO</name>
<feature type="region of interest" description="Disordered" evidence="1">
    <location>
        <begin position="103"/>
        <end position="124"/>
    </location>
</feature>
<protein>
    <submittedName>
        <fullName evidence="2">Uncharacterized protein</fullName>
    </submittedName>
</protein>
<accession>A0A0G4M6I5</accession>
<dbReference type="AlphaFoldDB" id="A0A0G4M6I5"/>
<proteinExistence type="predicted"/>
<sequence>MVWCIVQMQAEGKGKRPPPLTATSYLAGQGPVDRQAHGSAWSKSLFASPFARPSEISNVGLNMGWALGDDEGLRRVGPLGTTQIFMSWDTDVRFPRSTLSALNSPRRERNANRAATYLEVEQKR</sequence>
<dbReference type="EMBL" id="CVQH01021284">
    <property type="protein sequence ID" value="CRK29879.1"/>
    <property type="molecule type" value="Genomic_DNA"/>
</dbReference>
<organism evidence="2 3">
    <name type="scientific">Verticillium longisporum</name>
    <name type="common">Verticillium dahliae var. longisporum</name>
    <dbReference type="NCBI Taxonomy" id="100787"/>
    <lineage>
        <taxon>Eukaryota</taxon>
        <taxon>Fungi</taxon>
        <taxon>Dikarya</taxon>
        <taxon>Ascomycota</taxon>
        <taxon>Pezizomycotina</taxon>
        <taxon>Sordariomycetes</taxon>
        <taxon>Hypocreomycetidae</taxon>
        <taxon>Glomerellales</taxon>
        <taxon>Plectosphaerellaceae</taxon>
        <taxon>Verticillium</taxon>
    </lineage>
</organism>
<evidence type="ECO:0000313" key="2">
    <source>
        <dbReference type="EMBL" id="CRK29879.1"/>
    </source>
</evidence>